<dbReference type="CDD" id="cd01577">
    <property type="entry name" value="IPMI_Swivel"/>
    <property type="match status" value="1"/>
</dbReference>
<evidence type="ECO:0000259" key="11">
    <source>
        <dbReference type="Pfam" id="PF00694"/>
    </source>
</evidence>
<keyword evidence="8 10" id="KW-0456">Lyase</keyword>
<evidence type="ECO:0000256" key="10">
    <source>
        <dbReference type="HAMAP-Rule" id="MF_01031"/>
    </source>
</evidence>
<dbReference type="EC" id="4.2.1.33" evidence="10"/>
<evidence type="ECO:0000256" key="9">
    <source>
        <dbReference type="ARBA" id="ARBA00023304"/>
    </source>
</evidence>
<dbReference type="InterPro" id="IPR015928">
    <property type="entry name" value="Aconitase/3IPM_dehydase_swvl"/>
</dbReference>
<evidence type="ECO:0000256" key="5">
    <source>
        <dbReference type="ARBA" id="ARBA00011271"/>
    </source>
</evidence>
<evidence type="ECO:0000256" key="1">
    <source>
        <dbReference type="ARBA" id="ARBA00000491"/>
    </source>
</evidence>
<feature type="domain" description="Aconitase A/isopropylmalate dehydratase small subunit swivel" evidence="11">
    <location>
        <begin position="1"/>
        <end position="123"/>
    </location>
</feature>
<dbReference type="Proteomes" id="UP000198841">
    <property type="component" value="Unassembled WGS sequence"/>
</dbReference>
<comment type="catalytic activity">
    <reaction evidence="1 10">
        <text>(2R,3S)-3-isopropylmalate = (2S)-2-isopropylmalate</text>
        <dbReference type="Rhea" id="RHEA:32287"/>
        <dbReference type="ChEBI" id="CHEBI:1178"/>
        <dbReference type="ChEBI" id="CHEBI:35121"/>
        <dbReference type="EC" id="4.2.1.33"/>
    </reaction>
</comment>
<protein>
    <recommendedName>
        <fullName evidence="10">3-isopropylmalate dehydratase small subunit</fullName>
        <ecNumber evidence="10">4.2.1.33</ecNumber>
    </recommendedName>
    <alternativeName>
        <fullName evidence="10">Alpha-IPM isomerase</fullName>
        <shortName evidence="10">IPMI</shortName>
    </alternativeName>
    <alternativeName>
        <fullName evidence="10">Isopropylmalate isomerase</fullName>
    </alternativeName>
</protein>
<dbReference type="InterPro" id="IPR000573">
    <property type="entry name" value="AconitaseA/IPMdHydase_ssu_swvl"/>
</dbReference>
<evidence type="ECO:0000256" key="3">
    <source>
        <dbReference type="ARBA" id="ARBA00004729"/>
    </source>
</evidence>
<dbReference type="Pfam" id="PF00694">
    <property type="entry name" value="Aconitase_C"/>
    <property type="match status" value="1"/>
</dbReference>
<comment type="similarity">
    <text evidence="4 10">Belongs to the LeuD family. LeuD type 1 subfamily.</text>
</comment>
<dbReference type="InterPro" id="IPR033940">
    <property type="entry name" value="IPMI_Swivel"/>
</dbReference>
<reference evidence="12 13" key="1">
    <citation type="submission" date="2016-10" db="EMBL/GenBank/DDBJ databases">
        <authorList>
            <person name="Varghese N."/>
            <person name="Submissions S."/>
        </authorList>
    </citation>
    <scope>NUCLEOTIDE SEQUENCE [LARGE SCALE GENOMIC DNA]</scope>
    <source>
        <strain evidence="12 13">YR512</strain>
    </source>
</reference>
<keyword evidence="9 10" id="KW-0100">Branched-chain amino acid biosynthesis</keyword>
<dbReference type="PANTHER" id="PTHR43345:SF5">
    <property type="entry name" value="3-ISOPROPYLMALATE DEHYDRATASE SMALL SUBUNIT"/>
    <property type="match status" value="1"/>
</dbReference>
<evidence type="ECO:0000256" key="2">
    <source>
        <dbReference type="ARBA" id="ARBA00002695"/>
    </source>
</evidence>
<dbReference type="HAMAP" id="MF_01031">
    <property type="entry name" value="LeuD_type1"/>
    <property type="match status" value="1"/>
</dbReference>
<evidence type="ECO:0000313" key="12">
    <source>
        <dbReference type="EMBL" id="SFK30070.1"/>
    </source>
</evidence>
<organism evidence="12 13">
    <name type="scientific">Candidatus Pantoea symbiotica</name>
    <dbReference type="NCBI Taxonomy" id="1884370"/>
    <lineage>
        <taxon>Bacteria</taxon>
        <taxon>Pseudomonadati</taxon>
        <taxon>Pseudomonadota</taxon>
        <taxon>Gammaproteobacteria</taxon>
        <taxon>Enterobacterales</taxon>
        <taxon>Erwiniaceae</taxon>
        <taxon>Pantoea</taxon>
    </lineage>
</organism>
<keyword evidence="13" id="KW-1185">Reference proteome</keyword>
<evidence type="ECO:0000256" key="7">
    <source>
        <dbReference type="ARBA" id="ARBA00022605"/>
    </source>
</evidence>
<keyword evidence="6 10" id="KW-0432">Leucine biosynthesis</keyword>
<proteinExistence type="inferred from homology"/>
<comment type="function">
    <text evidence="2 10">Catalyzes the isomerization between 2-isopropylmalate and 3-isopropylmalate, via the formation of 2-isopropylmaleate.</text>
</comment>
<dbReference type="InterPro" id="IPR050075">
    <property type="entry name" value="LeuD"/>
</dbReference>
<keyword evidence="7 10" id="KW-0028">Amino-acid biosynthesis</keyword>
<comment type="caution">
    <text evidence="12">The sequence shown here is derived from an EMBL/GenBank/DDBJ whole genome shotgun (WGS) entry which is preliminary data.</text>
</comment>
<dbReference type="NCBIfam" id="NF002458">
    <property type="entry name" value="PRK01641.1"/>
    <property type="match status" value="1"/>
</dbReference>
<dbReference type="NCBIfam" id="TIGR00171">
    <property type="entry name" value="leuD"/>
    <property type="match status" value="1"/>
</dbReference>
<dbReference type="SUPFAM" id="SSF52016">
    <property type="entry name" value="LeuD/IlvD-like"/>
    <property type="match status" value="1"/>
</dbReference>
<dbReference type="PANTHER" id="PTHR43345">
    <property type="entry name" value="3-ISOPROPYLMALATE DEHYDRATASE SMALL SUBUNIT 2-RELATED-RELATED"/>
    <property type="match status" value="1"/>
</dbReference>
<dbReference type="InterPro" id="IPR004431">
    <property type="entry name" value="3-IsopropMal_deHydase_ssu"/>
</dbReference>
<evidence type="ECO:0000256" key="6">
    <source>
        <dbReference type="ARBA" id="ARBA00022430"/>
    </source>
</evidence>
<dbReference type="RefSeq" id="WP_008106818.1">
    <property type="nucleotide sequence ID" value="NZ_FOSD01000006.1"/>
</dbReference>
<name>A0A1I3YE78_9GAMM</name>
<sequence length="211" mass="23263">MEAFNNITGTLAPLPAANIDTDVIMPKQFLKGIDRQDLDRGVFFDLRFLPDGSPNPDFILNQPGWENAAFLLVGANFGCGSSREHAVWGLNQLGIRAIIGTSFAGIFDDNCQRNGVLTLTLSDEDYQRLCAGANDATNNRITVSLEQQAILFNNQRIAFSVSALKREMLLGGGSAVDWTLQYESDITQFEAQHFAQRPWLKRGPIVQDAQA</sequence>
<evidence type="ECO:0000256" key="8">
    <source>
        <dbReference type="ARBA" id="ARBA00023239"/>
    </source>
</evidence>
<comment type="subunit">
    <text evidence="5 10">Heterodimer of LeuC and LeuD.</text>
</comment>
<gene>
    <name evidence="10" type="primary">leuD</name>
    <name evidence="12" type="ORF">SAMN05518863_10622</name>
</gene>
<evidence type="ECO:0000256" key="4">
    <source>
        <dbReference type="ARBA" id="ARBA00009845"/>
    </source>
</evidence>
<dbReference type="EMBL" id="FOSD01000006">
    <property type="protein sequence ID" value="SFK30070.1"/>
    <property type="molecule type" value="Genomic_DNA"/>
</dbReference>
<accession>A0A1I3YE78</accession>
<comment type="pathway">
    <text evidence="3 10">Amino-acid biosynthesis; L-leucine biosynthesis; L-leucine from 3-methyl-2-oxobutanoate: step 2/4.</text>
</comment>
<dbReference type="Gene3D" id="3.20.19.10">
    <property type="entry name" value="Aconitase, domain 4"/>
    <property type="match status" value="1"/>
</dbReference>
<evidence type="ECO:0000313" key="13">
    <source>
        <dbReference type="Proteomes" id="UP000198841"/>
    </source>
</evidence>